<comment type="subcellular location">
    <subcellularLocation>
        <location evidence="1">Cell membrane</location>
        <topology evidence="1">Multi-pass membrane protein</topology>
    </subcellularLocation>
</comment>
<dbReference type="OrthoDB" id="9784202at2"/>
<organism evidence="7 8">
    <name type="scientific">Pseudomonas cichorii</name>
    <dbReference type="NCBI Taxonomy" id="36746"/>
    <lineage>
        <taxon>Bacteria</taxon>
        <taxon>Pseudomonadati</taxon>
        <taxon>Pseudomonadota</taxon>
        <taxon>Gammaproteobacteria</taxon>
        <taxon>Pseudomonadales</taxon>
        <taxon>Pseudomonadaceae</taxon>
        <taxon>Pseudomonas</taxon>
    </lineage>
</organism>
<proteinExistence type="predicted"/>
<feature type="transmembrane region" description="Helical" evidence="6">
    <location>
        <begin position="42"/>
        <end position="66"/>
    </location>
</feature>
<evidence type="ECO:0000256" key="6">
    <source>
        <dbReference type="SAM" id="Phobius"/>
    </source>
</evidence>
<dbReference type="PIRSF" id="PIRSF006324">
    <property type="entry name" value="LeuE"/>
    <property type="match status" value="1"/>
</dbReference>
<name>A0A3M4LMK6_PSECI</name>
<evidence type="ECO:0000256" key="1">
    <source>
        <dbReference type="ARBA" id="ARBA00004651"/>
    </source>
</evidence>
<evidence type="ECO:0008006" key="9">
    <source>
        <dbReference type="Google" id="ProtNLM"/>
    </source>
</evidence>
<sequence length="210" mass="22316">MDISFANLAVFATSVAILMITPGADMVYILSNSISNGARVGIAAILGVASGAFCYVILAIAGVATLIAASPLLYGMLVLAGAIYLSWLGLNMLRSHQIVEGIPGGLSASFWQVYRRGLMTNLLNPKAMIFTLSFMPQFIPQHANNKALAMLYLGIVLVVIMILVELPLAFCGQQIGMRLRDNPGIGLWINRVAGLLLLAIGLSLVVSKIL</sequence>
<evidence type="ECO:0000256" key="4">
    <source>
        <dbReference type="ARBA" id="ARBA00022989"/>
    </source>
</evidence>
<reference evidence="7 8" key="1">
    <citation type="submission" date="2018-08" db="EMBL/GenBank/DDBJ databases">
        <title>Recombination of ecologically and evolutionarily significant loci maintains genetic cohesion in the Pseudomonas syringae species complex.</title>
        <authorList>
            <person name="Dillon M."/>
            <person name="Thakur S."/>
            <person name="Almeida R.N.D."/>
            <person name="Weir B.S."/>
            <person name="Guttman D.S."/>
        </authorList>
    </citation>
    <scope>NUCLEOTIDE SEQUENCE [LARGE SCALE GENOMIC DNA]</scope>
    <source>
        <strain evidence="7 8">ICMP 3353</strain>
    </source>
</reference>
<accession>A0A3M4LMK6</accession>
<comment type="caution">
    <text evidence="7">The sequence shown here is derived from an EMBL/GenBank/DDBJ whole genome shotgun (WGS) entry which is preliminary data.</text>
</comment>
<dbReference type="Pfam" id="PF01810">
    <property type="entry name" value="LysE"/>
    <property type="match status" value="1"/>
</dbReference>
<dbReference type="GO" id="GO:0005886">
    <property type="term" value="C:plasma membrane"/>
    <property type="evidence" value="ECO:0007669"/>
    <property type="project" value="UniProtKB-SubCell"/>
</dbReference>
<keyword evidence="5 6" id="KW-0472">Membrane</keyword>
<dbReference type="AlphaFoldDB" id="A0A3M4LMK6"/>
<evidence type="ECO:0000313" key="8">
    <source>
        <dbReference type="Proteomes" id="UP000277236"/>
    </source>
</evidence>
<keyword evidence="3 6" id="KW-0812">Transmembrane</keyword>
<evidence type="ECO:0000256" key="3">
    <source>
        <dbReference type="ARBA" id="ARBA00022692"/>
    </source>
</evidence>
<dbReference type="PANTHER" id="PTHR30086:SF20">
    <property type="entry name" value="ARGININE EXPORTER PROTEIN ARGO-RELATED"/>
    <property type="match status" value="1"/>
</dbReference>
<keyword evidence="2" id="KW-1003">Cell membrane</keyword>
<evidence type="ECO:0000256" key="5">
    <source>
        <dbReference type="ARBA" id="ARBA00023136"/>
    </source>
</evidence>
<protein>
    <recommendedName>
        <fullName evidence="9">Lysine exporter protein LysE/YggA</fullName>
    </recommendedName>
</protein>
<dbReference type="Proteomes" id="UP000277236">
    <property type="component" value="Unassembled WGS sequence"/>
</dbReference>
<dbReference type="PANTHER" id="PTHR30086">
    <property type="entry name" value="ARGININE EXPORTER PROTEIN ARGO"/>
    <property type="match status" value="1"/>
</dbReference>
<feature type="transmembrane region" description="Helical" evidence="6">
    <location>
        <begin position="188"/>
        <end position="206"/>
    </location>
</feature>
<feature type="transmembrane region" description="Helical" evidence="6">
    <location>
        <begin position="6"/>
        <end position="30"/>
    </location>
</feature>
<dbReference type="EMBL" id="RBRE01000078">
    <property type="protein sequence ID" value="RMQ42706.1"/>
    <property type="molecule type" value="Genomic_DNA"/>
</dbReference>
<feature type="transmembrane region" description="Helical" evidence="6">
    <location>
        <begin position="72"/>
        <end position="90"/>
    </location>
</feature>
<dbReference type="RefSeq" id="WP_122317491.1">
    <property type="nucleotide sequence ID" value="NZ_RBRE01000078.1"/>
</dbReference>
<feature type="transmembrane region" description="Helical" evidence="6">
    <location>
        <begin position="147"/>
        <end position="168"/>
    </location>
</feature>
<dbReference type="GO" id="GO:0015171">
    <property type="term" value="F:amino acid transmembrane transporter activity"/>
    <property type="evidence" value="ECO:0007669"/>
    <property type="project" value="TreeGrafter"/>
</dbReference>
<evidence type="ECO:0000313" key="7">
    <source>
        <dbReference type="EMBL" id="RMQ42706.1"/>
    </source>
</evidence>
<evidence type="ECO:0000256" key="2">
    <source>
        <dbReference type="ARBA" id="ARBA00022475"/>
    </source>
</evidence>
<gene>
    <name evidence="7" type="ORF">ALQ04_200049</name>
</gene>
<dbReference type="InterPro" id="IPR001123">
    <property type="entry name" value="LeuE-type"/>
</dbReference>
<keyword evidence="4 6" id="KW-1133">Transmembrane helix</keyword>